<name>A0A4R4ZCV8_9ACTN</name>
<keyword evidence="1" id="KW-0732">Signal</keyword>
<reference evidence="2 3" key="1">
    <citation type="submission" date="2019-03" db="EMBL/GenBank/DDBJ databases">
        <title>Draft genome sequences of novel Actinobacteria.</title>
        <authorList>
            <person name="Sahin N."/>
            <person name="Ay H."/>
            <person name="Saygin H."/>
        </authorList>
    </citation>
    <scope>NUCLEOTIDE SEQUENCE [LARGE SCALE GENOMIC DNA]</scope>
    <source>
        <strain evidence="2 3">CH32</strain>
    </source>
</reference>
<feature type="chain" id="PRO_5020785018" evidence="1">
    <location>
        <begin position="31"/>
        <end position="307"/>
    </location>
</feature>
<gene>
    <name evidence="2" type="ORF">E1286_02695</name>
</gene>
<proteinExistence type="predicted"/>
<protein>
    <submittedName>
        <fullName evidence="2">Cell wall anchor protein</fullName>
    </submittedName>
</protein>
<feature type="signal peptide" evidence="1">
    <location>
        <begin position="1"/>
        <end position="30"/>
    </location>
</feature>
<accession>A0A4R4ZCV8</accession>
<dbReference type="EMBL" id="SMKQ01000004">
    <property type="protein sequence ID" value="TDD56243.1"/>
    <property type="molecule type" value="Genomic_DNA"/>
</dbReference>
<organism evidence="2 3">
    <name type="scientific">Nonomuraea terrae</name>
    <dbReference type="NCBI Taxonomy" id="2530383"/>
    <lineage>
        <taxon>Bacteria</taxon>
        <taxon>Bacillati</taxon>
        <taxon>Actinomycetota</taxon>
        <taxon>Actinomycetes</taxon>
        <taxon>Streptosporangiales</taxon>
        <taxon>Streptosporangiaceae</taxon>
        <taxon>Nonomuraea</taxon>
    </lineage>
</organism>
<sequence>MHIRNFARTGTAALLTAAAGFAVASAPAYAADEPSISVMFNSVSLANNVAQAHAKPFQILLRNDGADAKGITVTVGVDDLDKTRVGYVVPDGCTANAGGYTCRLPDMPSGTTQSFGAPLYSRGVEGTAGTVSVKVSAPSDPEYDNSAAVPVIVREAGYDLVAWAQDGHSKPVLDGDDAGETDLPSIKPGHSAPLDLAIYNYGSLPFKGALTYSIHLPTGTIFTRKPAGCTTEDVAGEIYASCKTPDVVLEPGAHYAPRGFDVQVARDVTSPVLADGTFYVPDPTLADVDPADAATTFEVYAAVAGGA</sequence>
<dbReference type="Proteomes" id="UP000295302">
    <property type="component" value="Unassembled WGS sequence"/>
</dbReference>
<evidence type="ECO:0000313" key="3">
    <source>
        <dbReference type="Proteomes" id="UP000295302"/>
    </source>
</evidence>
<evidence type="ECO:0000256" key="1">
    <source>
        <dbReference type="SAM" id="SignalP"/>
    </source>
</evidence>
<dbReference type="AlphaFoldDB" id="A0A4R4ZCV8"/>
<dbReference type="RefSeq" id="WP_132608668.1">
    <property type="nucleotide sequence ID" value="NZ_SMKQ01000004.1"/>
</dbReference>
<dbReference type="OrthoDB" id="3405549at2"/>
<comment type="caution">
    <text evidence="2">The sequence shown here is derived from an EMBL/GenBank/DDBJ whole genome shotgun (WGS) entry which is preliminary data.</text>
</comment>
<evidence type="ECO:0000313" key="2">
    <source>
        <dbReference type="EMBL" id="TDD56243.1"/>
    </source>
</evidence>
<keyword evidence="3" id="KW-1185">Reference proteome</keyword>